<feature type="region of interest" description="Disordered" evidence="1">
    <location>
        <begin position="188"/>
        <end position="241"/>
    </location>
</feature>
<evidence type="ECO:0000313" key="2">
    <source>
        <dbReference type="EMBL" id="HJF44481.1"/>
    </source>
</evidence>
<feature type="compositionally biased region" description="Low complexity" evidence="1">
    <location>
        <begin position="190"/>
        <end position="203"/>
    </location>
</feature>
<gene>
    <name evidence="2" type="ORF">K8U72_01645</name>
</gene>
<reference evidence="2" key="1">
    <citation type="journal article" date="2021" name="PeerJ">
        <title>Extensive microbial diversity within the chicken gut microbiome revealed by metagenomics and culture.</title>
        <authorList>
            <person name="Gilroy R."/>
            <person name="Ravi A."/>
            <person name="Getino M."/>
            <person name="Pursley I."/>
            <person name="Horton D.L."/>
            <person name="Alikhan N.F."/>
            <person name="Baker D."/>
            <person name="Gharbi K."/>
            <person name="Hall N."/>
            <person name="Watson M."/>
            <person name="Adriaenssens E.M."/>
            <person name="Foster-Nyarko E."/>
            <person name="Jarju S."/>
            <person name="Secka A."/>
            <person name="Antonio M."/>
            <person name="Oren A."/>
            <person name="Chaudhuri R.R."/>
            <person name="La Ragione R."/>
            <person name="Hildebrand F."/>
            <person name="Pallen M.J."/>
        </authorList>
    </citation>
    <scope>NUCLEOTIDE SEQUENCE</scope>
    <source>
        <strain evidence="2">CHK124-7917</strain>
    </source>
</reference>
<proteinExistence type="predicted"/>
<name>A0A921GDW2_9ACTN</name>
<dbReference type="AlphaFoldDB" id="A0A921GDW2"/>
<dbReference type="EMBL" id="DYWQ01000024">
    <property type="protein sequence ID" value="HJF44481.1"/>
    <property type="molecule type" value="Genomic_DNA"/>
</dbReference>
<dbReference type="Proteomes" id="UP000697330">
    <property type="component" value="Unassembled WGS sequence"/>
</dbReference>
<evidence type="ECO:0000256" key="1">
    <source>
        <dbReference type="SAM" id="MobiDB-lite"/>
    </source>
</evidence>
<accession>A0A921GDW2</accession>
<sequence length="241" mass="25591">MALCISHWTALRWLLRNFASRHDGSDSEGPRPLLSGAPRAEEVREALDYLALRLPLDDGAGRAIDVLVAERGLRRGREGLRCHLCSGELPRGSVIPAGIRGYDLMVTSPELTFVQIAAVEDVRVAAYAGMALCSGYRLDEFEDSGLADRADFDEPLTSVGAIAAFLRRAKGLRGVRAAERALAFVRDGALSPPEGGSPSLPCSHTGWADTRARTSPSTGGSACSTAWAQTASGTTPPDSRT</sequence>
<organism evidence="2 3">
    <name type="scientific">Thermophilibacter provencensis</name>
    <dbReference type="NCBI Taxonomy" id="1852386"/>
    <lineage>
        <taxon>Bacteria</taxon>
        <taxon>Bacillati</taxon>
        <taxon>Actinomycetota</taxon>
        <taxon>Coriobacteriia</taxon>
        <taxon>Coriobacteriales</taxon>
        <taxon>Atopobiaceae</taxon>
        <taxon>Thermophilibacter</taxon>
    </lineage>
</organism>
<comment type="caution">
    <text evidence="2">The sequence shown here is derived from an EMBL/GenBank/DDBJ whole genome shotgun (WGS) entry which is preliminary data.</text>
</comment>
<reference evidence="2" key="2">
    <citation type="submission" date="2021-09" db="EMBL/GenBank/DDBJ databases">
        <authorList>
            <person name="Gilroy R."/>
        </authorList>
    </citation>
    <scope>NUCLEOTIDE SEQUENCE</scope>
    <source>
        <strain evidence="2">CHK124-7917</strain>
    </source>
</reference>
<evidence type="ECO:0000313" key="3">
    <source>
        <dbReference type="Proteomes" id="UP000697330"/>
    </source>
</evidence>
<protein>
    <submittedName>
        <fullName evidence="2">Uncharacterized protein</fullName>
    </submittedName>
</protein>
<dbReference type="RefSeq" id="WP_273447866.1">
    <property type="nucleotide sequence ID" value="NZ_CALUGK010000018.1"/>
</dbReference>
<feature type="compositionally biased region" description="Polar residues" evidence="1">
    <location>
        <begin position="213"/>
        <end position="241"/>
    </location>
</feature>